<evidence type="ECO:0000256" key="1">
    <source>
        <dbReference type="ARBA" id="ARBA00000901"/>
    </source>
</evidence>
<evidence type="ECO:0000256" key="5">
    <source>
        <dbReference type="ARBA" id="ARBA00012550"/>
    </source>
</evidence>
<dbReference type="SUPFAM" id="SSF51366">
    <property type="entry name" value="Ribulose-phoshate binding barrel"/>
    <property type="match status" value="1"/>
</dbReference>
<evidence type="ECO:0000313" key="15">
    <source>
        <dbReference type="EMBL" id="GGH76941.1"/>
    </source>
</evidence>
<evidence type="ECO:0000256" key="6">
    <source>
        <dbReference type="ARBA" id="ARBA00018464"/>
    </source>
</evidence>
<organism evidence="15 16">
    <name type="scientific">Pullulanibacillus pueri</name>
    <dbReference type="NCBI Taxonomy" id="1437324"/>
    <lineage>
        <taxon>Bacteria</taxon>
        <taxon>Bacillati</taxon>
        <taxon>Bacillota</taxon>
        <taxon>Bacilli</taxon>
        <taxon>Bacillales</taxon>
        <taxon>Sporolactobacillaceae</taxon>
        <taxon>Pullulanibacillus</taxon>
    </lineage>
</organism>
<dbReference type="UniPathway" id="UPA00031">
    <property type="reaction ID" value="UER00009"/>
</dbReference>
<dbReference type="Gene3D" id="3.20.20.70">
    <property type="entry name" value="Aldolase class I"/>
    <property type="match status" value="1"/>
</dbReference>
<dbReference type="AlphaFoldDB" id="A0A8J3EL32"/>
<dbReference type="CDD" id="cd04732">
    <property type="entry name" value="HisA"/>
    <property type="match status" value="1"/>
</dbReference>
<dbReference type="NCBIfam" id="TIGR00007">
    <property type="entry name" value="1-(5-phosphoribosyl)-5-[(5-phosphoribosylamino)methylideneamino]imidazole-4-carboxamide isomerase"/>
    <property type="match status" value="1"/>
</dbReference>
<evidence type="ECO:0000256" key="14">
    <source>
        <dbReference type="RuleBase" id="RU003658"/>
    </source>
</evidence>
<evidence type="ECO:0000256" key="7">
    <source>
        <dbReference type="ARBA" id="ARBA00022490"/>
    </source>
</evidence>
<proteinExistence type="inferred from homology"/>
<evidence type="ECO:0000256" key="8">
    <source>
        <dbReference type="ARBA" id="ARBA00022605"/>
    </source>
</evidence>
<keyword evidence="7 12" id="KW-0963">Cytoplasm</keyword>
<comment type="caution">
    <text evidence="15">The sequence shown here is derived from an EMBL/GenBank/DDBJ whole genome shotgun (WGS) entry which is preliminary data.</text>
</comment>
<dbReference type="HAMAP" id="MF_01014">
    <property type="entry name" value="HisA"/>
    <property type="match status" value="1"/>
</dbReference>
<protein>
    <recommendedName>
        <fullName evidence="6 12">1-(5-phosphoribosyl)-5-[(5-phosphoribosylamino)methylideneamino] imidazole-4-carboxamide isomerase</fullName>
        <ecNumber evidence="5 12">5.3.1.16</ecNumber>
    </recommendedName>
    <alternativeName>
        <fullName evidence="11 12">Phosphoribosylformimino-5-aminoimidazole carboxamide ribotide isomerase</fullName>
    </alternativeName>
</protein>
<dbReference type="InterPro" id="IPR044524">
    <property type="entry name" value="Isoase_HisA-like"/>
</dbReference>
<comment type="catalytic activity">
    <reaction evidence="1 12 14">
        <text>1-(5-phospho-beta-D-ribosyl)-5-[(5-phospho-beta-D-ribosylamino)methylideneamino]imidazole-4-carboxamide = 5-[(5-phospho-1-deoxy-D-ribulos-1-ylimino)methylamino]-1-(5-phospho-beta-D-ribosyl)imidazole-4-carboxamide</text>
        <dbReference type="Rhea" id="RHEA:15469"/>
        <dbReference type="ChEBI" id="CHEBI:58435"/>
        <dbReference type="ChEBI" id="CHEBI:58525"/>
        <dbReference type="EC" id="5.3.1.16"/>
    </reaction>
</comment>
<keyword evidence="9 12" id="KW-0368">Histidine biosynthesis</keyword>
<name>A0A8J3EL32_9BACL</name>
<sequence length="234" mass="25319">MKIIPAIDLINGQCVRLYQGKFEQTTQVAPDPLVQLQTFIQDGAERIHIVDLDGARSGQAAQFDLICQLIQSSSVPIQVGGGIRQLTTIENYVEAGVQGVILGTGALEDRQFTEEALKRFGDHVIIGIDAINGKVATKGWKEVSLIDYIEFAQEMETLGAKTIIYTDISKDGTLTGPNIDELKQLQQAVNCKIIASGGVTTKTDLIALEYIGIQEAIVGKAIYQGTLSLKEVSL</sequence>
<comment type="subcellular location">
    <subcellularLocation>
        <location evidence="2 12 14">Cytoplasm</location>
    </subcellularLocation>
</comment>
<comment type="pathway">
    <text evidence="3 12 14">Amino-acid biosynthesis; L-histidine biosynthesis; L-histidine from 5-phospho-alpha-D-ribose 1-diphosphate: step 4/9.</text>
</comment>
<dbReference type="PANTHER" id="PTHR43090:SF2">
    <property type="entry name" value="1-(5-PHOSPHORIBOSYL)-5-[(5-PHOSPHORIBOSYLAMINO)METHYLIDENEAMINO] IMIDAZOLE-4-CARBOXAMIDE ISOMERASE"/>
    <property type="match status" value="1"/>
</dbReference>
<dbReference type="EC" id="5.3.1.16" evidence="5 12"/>
<dbReference type="PANTHER" id="PTHR43090">
    <property type="entry name" value="1-(5-PHOSPHORIBOSYL)-5-[(5-PHOSPHORIBOSYLAMINO)METHYLIDENEAMINO] IMIDAZOLE-4-CARBOXAMIDE ISOMERASE"/>
    <property type="match status" value="1"/>
</dbReference>
<dbReference type="InterPro" id="IPR013785">
    <property type="entry name" value="Aldolase_TIM"/>
</dbReference>
<keyword evidence="10 12" id="KW-0413">Isomerase</keyword>
<evidence type="ECO:0000256" key="3">
    <source>
        <dbReference type="ARBA" id="ARBA00005133"/>
    </source>
</evidence>
<evidence type="ECO:0000256" key="2">
    <source>
        <dbReference type="ARBA" id="ARBA00004496"/>
    </source>
</evidence>
<dbReference type="RefSeq" id="WP_188496119.1">
    <property type="nucleotide sequence ID" value="NZ_BMFV01000004.1"/>
</dbReference>
<dbReference type="InterPro" id="IPR006063">
    <property type="entry name" value="HisA_bact_arch"/>
</dbReference>
<dbReference type="GO" id="GO:0000162">
    <property type="term" value="P:L-tryptophan biosynthetic process"/>
    <property type="evidence" value="ECO:0007669"/>
    <property type="project" value="TreeGrafter"/>
</dbReference>
<dbReference type="InterPro" id="IPR011060">
    <property type="entry name" value="RibuloseP-bd_barrel"/>
</dbReference>
<dbReference type="GO" id="GO:0005737">
    <property type="term" value="C:cytoplasm"/>
    <property type="evidence" value="ECO:0007669"/>
    <property type="project" value="UniProtKB-SubCell"/>
</dbReference>
<evidence type="ECO:0000256" key="10">
    <source>
        <dbReference type="ARBA" id="ARBA00023235"/>
    </source>
</evidence>
<dbReference type="FunFam" id="3.20.20.70:FF:000009">
    <property type="entry name" value="1-(5-phosphoribosyl)-5-[(5-phosphoribosylamino)methylideneamino] imidazole-4-carboxamide isomerase"/>
    <property type="match status" value="1"/>
</dbReference>
<evidence type="ECO:0000256" key="11">
    <source>
        <dbReference type="ARBA" id="ARBA00030547"/>
    </source>
</evidence>
<evidence type="ECO:0000313" key="16">
    <source>
        <dbReference type="Proteomes" id="UP000656813"/>
    </source>
</evidence>
<dbReference type="GO" id="GO:0000105">
    <property type="term" value="P:L-histidine biosynthetic process"/>
    <property type="evidence" value="ECO:0007669"/>
    <property type="project" value="UniProtKB-UniRule"/>
</dbReference>
<evidence type="ECO:0000256" key="12">
    <source>
        <dbReference type="HAMAP-Rule" id="MF_01014"/>
    </source>
</evidence>
<reference evidence="15" key="2">
    <citation type="submission" date="2020-09" db="EMBL/GenBank/DDBJ databases">
        <authorList>
            <person name="Sun Q."/>
            <person name="Zhou Y."/>
        </authorList>
    </citation>
    <scope>NUCLEOTIDE SEQUENCE</scope>
    <source>
        <strain evidence="15">CGMCC 1.12777</strain>
    </source>
</reference>
<comment type="similarity">
    <text evidence="4 12 13">Belongs to the HisA/HisF family.</text>
</comment>
<accession>A0A8J3EL32</accession>
<dbReference type="Proteomes" id="UP000656813">
    <property type="component" value="Unassembled WGS sequence"/>
</dbReference>
<feature type="active site" description="Proton donor" evidence="12">
    <location>
        <position position="129"/>
    </location>
</feature>
<evidence type="ECO:0000256" key="4">
    <source>
        <dbReference type="ARBA" id="ARBA00009667"/>
    </source>
</evidence>
<dbReference type="InterPro" id="IPR023016">
    <property type="entry name" value="HisA/PriA"/>
</dbReference>
<keyword evidence="8 12" id="KW-0028">Amino-acid biosynthesis</keyword>
<evidence type="ECO:0000256" key="9">
    <source>
        <dbReference type="ARBA" id="ARBA00023102"/>
    </source>
</evidence>
<reference evidence="15" key="1">
    <citation type="journal article" date="2014" name="Int. J. Syst. Evol. Microbiol.">
        <title>Complete genome sequence of Corynebacterium casei LMG S-19264T (=DSM 44701T), isolated from a smear-ripened cheese.</title>
        <authorList>
            <consortium name="US DOE Joint Genome Institute (JGI-PGF)"/>
            <person name="Walter F."/>
            <person name="Albersmeier A."/>
            <person name="Kalinowski J."/>
            <person name="Ruckert C."/>
        </authorList>
    </citation>
    <scope>NUCLEOTIDE SEQUENCE</scope>
    <source>
        <strain evidence="15">CGMCC 1.12777</strain>
    </source>
</reference>
<keyword evidence="16" id="KW-1185">Reference proteome</keyword>
<gene>
    <name evidence="12 15" type="primary">hisA</name>
    <name evidence="15" type="ORF">GCM10007096_08100</name>
</gene>
<dbReference type="GO" id="GO:0003949">
    <property type="term" value="F:1-(5-phosphoribosyl)-5-[(5-phosphoribosylamino)methylideneamino]imidazole-4-carboxamide isomerase activity"/>
    <property type="evidence" value="ECO:0007669"/>
    <property type="project" value="UniProtKB-UniRule"/>
</dbReference>
<dbReference type="InterPro" id="IPR006062">
    <property type="entry name" value="His_biosynth"/>
</dbReference>
<dbReference type="Pfam" id="PF00977">
    <property type="entry name" value="His_biosynth"/>
    <property type="match status" value="1"/>
</dbReference>
<dbReference type="EMBL" id="BMFV01000004">
    <property type="protein sequence ID" value="GGH76941.1"/>
    <property type="molecule type" value="Genomic_DNA"/>
</dbReference>
<feature type="active site" description="Proton acceptor" evidence="12">
    <location>
        <position position="8"/>
    </location>
</feature>
<evidence type="ECO:0000256" key="13">
    <source>
        <dbReference type="RuleBase" id="RU003657"/>
    </source>
</evidence>